<feature type="transmembrane region" description="Helical" evidence="8">
    <location>
        <begin position="124"/>
        <end position="148"/>
    </location>
</feature>
<proteinExistence type="inferred from homology"/>
<gene>
    <name evidence="10" type="primary">PNS1_2</name>
    <name evidence="10" type="ORF">K7432_010789</name>
</gene>
<feature type="transmembrane region" description="Helical" evidence="8">
    <location>
        <begin position="277"/>
        <end position="294"/>
    </location>
</feature>
<keyword evidence="11" id="KW-1185">Reference proteome</keyword>
<evidence type="ECO:0000256" key="2">
    <source>
        <dbReference type="ARBA" id="ARBA00004141"/>
    </source>
</evidence>
<accession>A0ABR2WNA6</accession>
<comment type="similarity">
    <text evidence="3 8">Belongs to the CTL (choline transporter-like) family.</text>
</comment>
<comment type="subcellular location">
    <subcellularLocation>
        <location evidence="8">Cell membrane</location>
        <topology evidence="8">Multi-pass membrane protein</topology>
    </subcellularLocation>
    <subcellularLocation>
        <location evidence="2">Membrane</location>
        <topology evidence="2">Multi-pass membrane protein</topology>
    </subcellularLocation>
</comment>
<evidence type="ECO:0000313" key="10">
    <source>
        <dbReference type="EMBL" id="KAK9762954.1"/>
    </source>
</evidence>
<feature type="transmembrane region" description="Helical" evidence="8">
    <location>
        <begin position="467"/>
        <end position="487"/>
    </location>
</feature>
<feature type="region of interest" description="Disordered" evidence="9">
    <location>
        <begin position="1"/>
        <end position="72"/>
    </location>
</feature>
<dbReference type="PANTHER" id="PTHR12385:SF4">
    <property type="entry name" value="PROTEIN PNS1"/>
    <property type="match status" value="1"/>
</dbReference>
<keyword evidence="5 8" id="KW-0812">Transmembrane</keyword>
<evidence type="ECO:0000256" key="6">
    <source>
        <dbReference type="ARBA" id="ARBA00022989"/>
    </source>
</evidence>
<dbReference type="PANTHER" id="PTHR12385">
    <property type="entry name" value="CHOLINE TRANSPORTER-LIKE (SLC FAMILY 44)"/>
    <property type="match status" value="1"/>
</dbReference>
<evidence type="ECO:0000256" key="7">
    <source>
        <dbReference type="ARBA" id="ARBA00023136"/>
    </source>
</evidence>
<feature type="compositionally biased region" description="Pro residues" evidence="9">
    <location>
        <begin position="46"/>
        <end position="55"/>
    </location>
</feature>
<keyword evidence="7 8" id="KW-0472">Membrane</keyword>
<sequence length="531" mass="59276">MSGYHNQKPDTNYGGGYAQGPYPPPQQQYYSSPPQPNPYPQTGHYQPPPPPPNQNPPTYTQDGAGQNYSAGDKFSPNPGFQDVWAAILFWLHIGAFIAISFFSIREITRTTQNSSDPVNQGLLTWRNALLLLGVCAIGFVLSLGYFIMMQRIPGALIRISFFLSVLLYFATAAYYATVRQYFLTVVFGIFGILYLLAWFWWKSRIPFATIMLKTVTGVTRKYYGALLVAIVGLVLQFAYTVWWSFTIAGAYNYFGGNDMCRTVIDRNGNSVQQCSPPAKLIIVLIYCCFSLYWTTQLLKDLVHVTVSGVFASYYFFYGTPQAEASPTPSSLKRACTTSFGSVAFGSLIIAVFRTVRAILRQIMNDPDNGFIAFLACCIQCLLSWIEGMVEYFNHYAFTQVAIYGKPYCQAAKDTWRLIQDRGIEAIINDSLIGNVLTMGGLLVATVTSIITYVFIQVFKPEINGNADFTTVFIFFGFIVGFSLFALVGEVIQSGTATTFVCLAEDPEALQRSQPELFEQIRRTYPQVVQGV</sequence>
<evidence type="ECO:0000256" key="1">
    <source>
        <dbReference type="ARBA" id="ARBA00002957"/>
    </source>
</evidence>
<feature type="transmembrane region" description="Helical" evidence="8">
    <location>
        <begin position="181"/>
        <end position="201"/>
    </location>
</feature>
<reference evidence="10 11" key="1">
    <citation type="submission" date="2023-04" db="EMBL/GenBank/DDBJ databases">
        <title>Genome of Basidiobolus ranarum AG-B5.</title>
        <authorList>
            <person name="Stajich J.E."/>
            <person name="Carter-House D."/>
            <person name="Gryganskyi A."/>
        </authorList>
    </citation>
    <scope>NUCLEOTIDE SEQUENCE [LARGE SCALE GENOMIC DNA]</scope>
    <source>
        <strain evidence="10 11">AG-B5</strain>
    </source>
</reference>
<feature type="transmembrane region" description="Helical" evidence="8">
    <location>
        <begin position="337"/>
        <end position="355"/>
    </location>
</feature>
<comment type="caution">
    <text evidence="10">The sequence shown here is derived from an EMBL/GenBank/DDBJ whole genome shotgun (WGS) entry which is preliminary data.</text>
</comment>
<evidence type="ECO:0000256" key="8">
    <source>
        <dbReference type="RuleBase" id="RU368066"/>
    </source>
</evidence>
<evidence type="ECO:0000256" key="9">
    <source>
        <dbReference type="SAM" id="MobiDB-lite"/>
    </source>
</evidence>
<comment type="function">
    <text evidence="1 8">Probably involved in transport through the plasma membrane.</text>
</comment>
<evidence type="ECO:0000256" key="5">
    <source>
        <dbReference type="ARBA" id="ARBA00022692"/>
    </source>
</evidence>
<feature type="transmembrane region" description="Helical" evidence="8">
    <location>
        <begin position="155"/>
        <end position="175"/>
    </location>
</feature>
<dbReference type="InterPro" id="IPR007603">
    <property type="entry name" value="Choline_transptr-like"/>
</dbReference>
<dbReference type="Pfam" id="PF04515">
    <property type="entry name" value="Choline_transpo"/>
    <property type="match status" value="1"/>
</dbReference>
<evidence type="ECO:0000313" key="11">
    <source>
        <dbReference type="Proteomes" id="UP001479436"/>
    </source>
</evidence>
<name>A0ABR2WNA6_9FUNG</name>
<dbReference type="EMBL" id="JASJQH010000772">
    <property type="protein sequence ID" value="KAK9762954.1"/>
    <property type="molecule type" value="Genomic_DNA"/>
</dbReference>
<feature type="transmembrane region" description="Helical" evidence="8">
    <location>
        <begin position="222"/>
        <end position="245"/>
    </location>
</feature>
<organism evidence="10 11">
    <name type="scientific">Basidiobolus ranarum</name>
    <dbReference type="NCBI Taxonomy" id="34480"/>
    <lineage>
        <taxon>Eukaryota</taxon>
        <taxon>Fungi</taxon>
        <taxon>Fungi incertae sedis</taxon>
        <taxon>Zoopagomycota</taxon>
        <taxon>Entomophthoromycotina</taxon>
        <taxon>Basidiobolomycetes</taxon>
        <taxon>Basidiobolales</taxon>
        <taxon>Basidiobolaceae</taxon>
        <taxon>Basidiobolus</taxon>
    </lineage>
</organism>
<feature type="transmembrane region" description="Helical" evidence="8">
    <location>
        <begin position="301"/>
        <end position="317"/>
    </location>
</feature>
<evidence type="ECO:0000256" key="4">
    <source>
        <dbReference type="ARBA" id="ARBA00015388"/>
    </source>
</evidence>
<evidence type="ECO:0000256" key="3">
    <source>
        <dbReference type="ARBA" id="ARBA00007168"/>
    </source>
</evidence>
<keyword evidence="6 8" id="KW-1133">Transmembrane helix</keyword>
<dbReference type="Proteomes" id="UP001479436">
    <property type="component" value="Unassembled WGS sequence"/>
</dbReference>
<feature type="transmembrane region" description="Helical" evidence="8">
    <location>
        <begin position="83"/>
        <end position="104"/>
    </location>
</feature>
<protein>
    <recommendedName>
        <fullName evidence="4 8">Protein PNS1</fullName>
    </recommendedName>
</protein>
<feature type="transmembrane region" description="Helical" evidence="8">
    <location>
        <begin position="431"/>
        <end position="455"/>
    </location>
</feature>